<protein>
    <submittedName>
        <fullName evidence="1">Uncharacterized protein</fullName>
    </submittedName>
</protein>
<evidence type="ECO:0000313" key="2">
    <source>
        <dbReference type="Proteomes" id="UP001187192"/>
    </source>
</evidence>
<gene>
    <name evidence="1" type="ORF">TIFTF001_023647</name>
</gene>
<proteinExistence type="predicted"/>
<accession>A0AA88AV11</accession>
<organism evidence="1 2">
    <name type="scientific">Ficus carica</name>
    <name type="common">Common fig</name>
    <dbReference type="NCBI Taxonomy" id="3494"/>
    <lineage>
        <taxon>Eukaryota</taxon>
        <taxon>Viridiplantae</taxon>
        <taxon>Streptophyta</taxon>
        <taxon>Embryophyta</taxon>
        <taxon>Tracheophyta</taxon>
        <taxon>Spermatophyta</taxon>
        <taxon>Magnoliopsida</taxon>
        <taxon>eudicotyledons</taxon>
        <taxon>Gunneridae</taxon>
        <taxon>Pentapetalae</taxon>
        <taxon>rosids</taxon>
        <taxon>fabids</taxon>
        <taxon>Rosales</taxon>
        <taxon>Moraceae</taxon>
        <taxon>Ficeae</taxon>
        <taxon>Ficus</taxon>
    </lineage>
</organism>
<comment type="caution">
    <text evidence="1">The sequence shown here is derived from an EMBL/GenBank/DDBJ whole genome shotgun (WGS) entry which is preliminary data.</text>
</comment>
<sequence length="91" mass="9896">MKRLFEGGEWSVRCRRDGEFQQNNVRMVPIEPFQSGVRLRASTVDMTMCSALLVASSGGPPSWAWVGLDKEMVGFAISYSNPIHGFGGGGS</sequence>
<dbReference type="EMBL" id="BTGU01000052">
    <property type="protein sequence ID" value="GMN54523.1"/>
    <property type="molecule type" value="Genomic_DNA"/>
</dbReference>
<reference evidence="1" key="1">
    <citation type="submission" date="2023-07" db="EMBL/GenBank/DDBJ databases">
        <title>draft genome sequence of fig (Ficus carica).</title>
        <authorList>
            <person name="Takahashi T."/>
            <person name="Nishimura K."/>
        </authorList>
    </citation>
    <scope>NUCLEOTIDE SEQUENCE</scope>
</reference>
<dbReference type="AlphaFoldDB" id="A0AA88AV11"/>
<keyword evidence="2" id="KW-1185">Reference proteome</keyword>
<name>A0AA88AV11_FICCA</name>
<dbReference type="Proteomes" id="UP001187192">
    <property type="component" value="Unassembled WGS sequence"/>
</dbReference>
<evidence type="ECO:0000313" key="1">
    <source>
        <dbReference type="EMBL" id="GMN54523.1"/>
    </source>
</evidence>